<evidence type="ECO:0008006" key="3">
    <source>
        <dbReference type="Google" id="ProtNLM"/>
    </source>
</evidence>
<dbReference type="PANTHER" id="PTHR30390">
    <property type="entry name" value="SEDOHEPTULOSE 7-PHOSPHATE ISOMERASE / DNAA INITIATOR-ASSOCIATING FACTOR FOR REPLICATION INITIATION"/>
    <property type="match status" value="1"/>
</dbReference>
<comment type="caution">
    <text evidence="1">The sequence shown here is derived from an EMBL/GenBank/DDBJ whole genome shotgun (WGS) entry which is preliminary data.</text>
</comment>
<name>A0A2K2HEP7_9BACT</name>
<evidence type="ECO:0000313" key="1">
    <source>
        <dbReference type="EMBL" id="PNU21765.1"/>
    </source>
</evidence>
<evidence type="ECO:0000313" key="2">
    <source>
        <dbReference type="Proteomes" id="UP000236340"/>
    </source>
</evidence>
<proteinExistence type="predicted"/>
<reference evidence="1 2" key="1">
    <citation type="journal article" date="2018" name="Genome Announc.">
        <title>Genome Sequence of Geothermobacter sp. HR-1 Iron Reducer from the Loihi Seamount.</title>
        <authorList>
            <person name="Smith H."/>
            <person name="Abuyen K."/>
            <person name="Tremblay J."/>
            <person name="Savalia P."/>
            <person name="Perez-Rodriguez I."/>
            <person name="Emerson D."/>
            <person name="Tully B."/>
            <person name="Amend J."/>
        </authorList>
    </citation>
    <scope>NUCLEOTIDE SEQUENCE [LARGE SCALE GENOMIC DNA]</scope>
    <source>
        <strain evidence="1 2">HR-1</strain>
    </source>
</reference>
<dbReference type="GO" id="GO:1901135">
    <property type="term" value="P:carbohydrate derivative metabolic process"/>
    <property type="evidence" value="ECO:0007669"/>
    <property type="project" value="InterPro"/>
</dbReference>
<dbReference type="Proteomes" id="UP000236340">
    <property type="component" value="Unassembled WGS sequence"/>
</dbReference>
<dbReference type="InterPro" id="IPR046348">
    <property type="entry name" value="SIS_dom_sf"/>
</dbReference>
<dbReference type="GO" id="GO:0097367">
    <property type="term" value="F:carbohydrate derivative binding"/>
    <property type="evidence" value="ECO:0007669"/>
    <property type="project" value="InterPro"/>
</dbReference>
<dbReference type="SUPFAM" id="SSF53697">
    <property type="entry name" value="SIS domain"/>
    <property type="match status" value="1"/>
</dbReference>
<dbReference type="AlphaFoldDB" id="A0A2K2HEP7"/>
<dbReference type="PANTHER" id="PTHR30390:SF6">
    <property type="entry name" value="DNAA INITIATOR-ASSOCIATING PROTEIN DIAA"/>
    <property type="match status" value="1"/>
</dbReference>
<dbReference type="Gene3D" id="3.40.50.10490">
    <property type="entry name" value="Glucose-6-phosphate isomerase like protein, domain 1"/>
    <property type="match status" value="1"/>
</dbReference>
<organism evidence="1 2">
    <name type="scientific">Geothermobacter hydrogeniphilus</name>
    <dbReference type="NCBI Taxonomy" id="1969733"/>
    <lineage>
        <taxon>Bacteria</taxon>
        <taxon>Pseudomonadati</taxon>
        <taxon>Thermodesulfobacteriota</taxon>
        <taxon>Desulfuromonadia</taxon>
        <taxon>Desulfuromonadales</taxon>
        <taxon>Geothermobacteraceae</taxon>
        <taxon>Geothermobacter</taxon>
    </lineage>
</organism>
<accession>A0A2K2HEP7</accession>
<dbReference type="InterPro" id="IPR050099">
    <property type="entry name" value="SIS_GmhA/DiaA_subfam"/>
</dbReference>
<gene>
    <name evidence="1" type="ORF">C2E25_00620</name>
</gene>
<dbReference type="EMBL" id="PPFX01000001">
    <property type="protein sequence ID" value="PNU21765.1"/>
    <property type="molecule type" value="Genomic_DNA"/>
</dbReference>
<sequence>MLCPDLVCPDPVCHLRESLERRWVMSQSRIMTAVAQHVERVTKSFELQSEELAGLVEQVVNGFYHEQKLLLAASGALGDVANLIANQFLHRLHFERPQLPAVSLCHDLTLAASLARHNLDDQYYARQLQMLAASGDLLLILADGQHDAAIDAAIQVARDKECAIAVLCPARPGWNGPAIDFKLELEADNTGELAETALLFGRLLCELVEHELFGI</sequence>
<protein>
    <recommendedName>
        <fullName evidence="3">D-sedoheptulose 7-phosphate isomerase</fullName>
    </recommendedName>
</protein>